<sequence length="170" mass="18613">MATQRKIDTVTSLSSQLSRAKSVVVADYRGLKHKQLEDLRKNLKKVEGEFTIAKNRLFKRALGDNAEKLADSLSQTTAILFAYGDEVAPIRELLKFFKTAGFGTPKAGLLGSVALTQSDVTKLSNLPSRNILLGQLALQLNAPIQGLHYALSWNIQKLVYALNAVKATKS</sequence>
<reference evidence="6 7" key="1">
    <citation type="journal article" date="2016" name="Nat. Commun.">
        <title>Thousands of microbial genomes shed light on interconnected biogeochemical processes in an aquifer system.</title>
        <authorList>
            <person name="Anantharaman K."/>
            <person name="Brown C.T."/>
            <person name="Hug L.A."/>
            <person name="Sharon I."/>
            <person name="Castelle C.J."/>
            <person name="Probst A.J."/>
            <person name="Thomas B.C."/>
            <person name="Singh A."/>
            <person name="Wilkins M.J."/>
            <person name="Karaoz U."/>
            <person name="Brodie E.L."/>
            <person name="Williams K.H."/>
            <person name="Hubbard S.S."/>
            <person name="Banfield J.F."/>
        </authorList>
    </citation>
    <scope>NUCLEOTIDE SEQUENCE [LARGE SCALE GENOMIC DNA]</scope>
</reference>
<dbReference type="GO" id="GO:0005840">
    <property type="term" value="C:ribosome"/>
    <property type="evidence" value="ECO:0007669"/>
    <property type="project" value="UniProtKB-KW"/>
</dbReference>
<dbReference type="SUPFAM" id="SSF160369">
    <property type="entry name" value="Ribosomal protein L10-like"/>
    <property type="match status" value="1"/>
</dbReference>
<dbReference type="HAMAP" id="MF_00362">
    <property type="entry name" value="Ribosomal_uL10"/>
    <property type="match status" value="1"/>
</dbReference>
<evidence type="ECO:0000313" key="6">
    <source>
        <dbReference type="EMBL" id="OGG13524.1"/>
    </source>
</evidence>
<keyword evidence="3 5" id="KW-0687">Ribonucleoprotein</keyword>
<keyword evidence="2 5" id="KW-0689">Ribosomal protein</keyword>
<comment type="similarity">
    <text evidence="1 5">Belongs to the universal ribosomal protein uL10 family.</text>
</comment>
<dbReference type="GO" id="GO:0070180">
    <property type="term" value="F:large ribosomal subunit rRNA binding"/>
    <property type="evidence" value="ECO:0007669"/>
    <property type="project" value="UniProtKB-UniRule"/>
</dbReference>
<organism evidence="6 7">
    <name type="scientific">Candidatus Gottesmanbacteria bacterium RIFCSPHIGHO2_01_FULL_46_14</name>
    <dbReference type="NCBI Taxonomy" id="1798380"/>
    <lineage>
        <taxon>Bacteria</taxon>
        <taxon>Candidatus Gottesmaniibacteriota</taxon>
    </lineage>
</organism>
<evidence type="ECO:0000256" key="3">
    <source>
        <dbReference type="ARBA" id="ARBA00023274"/>
    </source>
</evidence>
<keyword evidence="5" id="KW-0699">rRNA-binding</keyword>
<dbReference type="Gene3D" id="3.30.70.1730">
    <property type="match status" value="1"/>
</dbReference>
<dbReference type="Proteomes" id="UP000177416">
    <property type="component" value="Unassembled WGS sequence"/>
</dbReference>
<comment type="function">
    <text evidence="5">Forms part of the ribosomal stalk, playing a central role in the interaction of the ribosome with GTP-bound translation factors.</text>
</comment>
<dbReference type="Pfam" id="PF00466">
    <property type="entry name" value="Ribosomal_L10"/>
    <property type="match status" value="1"/>
</dbReference>
<dbReference type="PANTHER" id="PTHR11560">
    <property type="entry name" value="39S RIBOSOMAL PROTEIN L10, MITOCHONDRIAL"/>
    <property type="match status" value="1"/>
</dbReference>
<accession>A0A1F5ZMI4</accession>
<evidence type="ECO:0000256" key="4">
    <source>
        <dbReference type="ARBA" id="ARBA00035202"/>
    </source>
</evidence>
<comment type="subunit">
    <text evidence="5">Part of the ribosomal stalk of the 50S ribosomal subunit. The N-terminus interacts with L11 and the large rRNA to form the base of the stalk. The C-terminus forms an elongated spine to which L12 dimers bind in a sequential fashion forming a multimeric L10(L12)X complex.</text>
</comment>
<dbReference type="AlphaFoldDB" id="A0A1F5ZMI4"/>
<dbReference type="GO" id="GO:1990904">
    <property type="term" value="C:ribonucleoprotein complex"/>
    <property type="evidence" value="ECO:0007669"/>
    <property type="project" value="UniProtKB-KW"/>
</dbReference>
<dbReference type="Gene3D" id="6.10.250.290">
    <property type="match status" value="1"/>
</dbReference>
<evidence type="ECO:0000256" key="5">
    <source>
        <dbReference type="HAMAP-Rule" id="MF_00362"/>
    </source>
</evidence>
<dbReference type="InterPro" id="IPR001790">
    <property type="entry name" value="Ribosomal_uL10"/>
</dbReference>
<dbReference type="InterPro" id="IPR022973">
    <property type="entry name" value="Ribosomal_uL10_bac"/>
</dbReference>
<keyword evidence="5" id="KW-0694">RNA-binding</keyword>
<dbReference type="GO" id="GO:0006412">
    <property type="term" value="P:translation"/>
    <property type="evidence" value="ECO:0007669"/>
    <property type="project" value="UniProtKB-UniRule"/>
</dbReference>
<proteinExistence type="inferred from homology"/>
<comment type="caution">
    <text evidence="6">The sequence shown here is derived from an EMBL/GenBank/DDBJ whole genome shotgun (WGS) entry which is preliminary data.</text>
</comment>
<evidence type="ECO:0000256" key="2">
    <source>
        <dbReference type="ARBA" id="ARBA00022980"/>
    </source>
</evidence>
<dbReference type="InterPro" id="IPR043141">
    <property type="entry name" value="Ribosomal_uL10-like_sf"/>
</dbReference>
<protein>
    <recommendedName>
        <fullName evidence="4 5">Large ribosomal subunit protein uL10</fullName>
    </recommendedName>
</protein>
<gene>
    <name evidence="5" type="primary">rplJ</name>
    <name evidence="6" type="ORF">A2875_03340</name>
</gene>
<dbReference type="CDD" id="cd05797">
    <property type="entry name" value="Ribosomal_L10"/>
    <property type="match status" value="1"/>
</dbReference>
<name>A0A1F5ZMI4_9BACT</name>
<evidence type="ECO:0000256" key="1">
    <source>
        <dbReference type="ARBA" id="ARBA00008889"/>
    </source>
</evidence>
<dbReference type="EMBL" id="MFJJ01000045">
    <property type="protein sequence ID" value="OGG13524.1"/>
    <property type="molecule type" value="Genomic_DNA"/>
</dbReference>
<dbReference type="InterPro" id="IPR047865">
    <property type="entry name" value="Ribosomal_uL10_bac_type"/>
</dbReference>
<evidence type="ECO:0000313" key="7">
    <source>
        <dbReference type="Proteomes" id="UP000177416"/>
    </source>
</evidence>
<dbReference type="NCBIfam" id="NF000955">
    <property type="entry name" value="PRK00099.1-1"/>
    <property type="match status" value="1"/>
</dbReference>